<name>A0AAV7QLB1_PLEWA</name>
<keyword evidence="2" id="KW-1185">Reference proteome</keyword>
<organism evidence="1 2">
    <name type="scientific">Pleurodeles waltl</name>
    <name type="common">Iberian ribbed newt</name>
    <dbReference type="NCBI Taxonomy" id="8319"/>
    <lineage>
        <taxon>Eukaryota</taxon>
        <taxon>Metazoa</taxon>
        <taxon>Chordata</taxon>
        <taxon>Craniata</taxon>
        <taxon>Vertebrata</taxon>
        <taxon>Euteleostomi</taxon>
        <taxon>Amphibia</taxon>
        <taxon>Batrachia</taxon>
        <taxon>Caudata</taxon>
        <taxon>Salamandroidea</taxon>
        <taxon>Salamandridae</taxon>
        <taxon>Pleurodelinae</taxon>
        <taxon>Pleurodeles</taxon>
    </lineage>
</organism>
<proteinExistence type="predicted"/>
<comment type="caution">
    <text evidence="1">The sequence shown here is derived from an EMBL/GenBank/DDBJ whole genome shotgun (WGS) entry which is preliminary data.</text>
</comment>
<dbReference type="EMBL" id="JANPWB010000010">
    <property type="protein sequence ID" value="KAJ1141327.1"/>
    <property type="molecule type" value="Genomic_DNA"/>
</dbReference>
<gene>
    <name evidence="1" type="ORF">NDU88_007660</name>
</gene>
<accession>A0AAV7QLB1</accession>
<dbReference type="Proteomes" id="UP001066276">
    <property type="component" value="Chromosome 6"/>
</dbReference>
<evidence type="ECO:0000313" key="1">
    <source>
        <dbReference type="EMBL" id="KAJ1141327.1"/>
    </source>
</evidence>
<evidence type="ECO:0000313" key="2">
    <source>
        <dbReference type="Proteomes" id="UP001066276"/>
    </source>
</evidence>
<sequence length="101" mass="10692">MVAGERQFLELGTLPKFSLNVAEVPSKGVTSSYDWSALAQPLGLTTAGTLLSWPSASKPGSELCSFNATGKQHQSPEWIPSGSYYSACVGVVFCGVAEYRS</sequence>
<protein>
    <submittedName>
        <fullName evidence="1">Uncharacterized protein</fullName>
    </submittedName>
</protein>
<reference evidence="1" key="1">
    <citation type="journal article" date="2022" name="bioRxiv">
        <title>Sequencing and chromosome-scale assembly of the giantPleurodeles waltlgenome.</title>
        <authorList>
            <person name="Brown T."/>
            <person name="Elewa A."/>
            <person name="Iarovenko S."/>
            <person name="Subramanian E."/>
            <person name="Araus A.J."/>
            <person name="Petzold A."/>
            <person name="Susuki M."/>
            <person name="Suzuki K.-i.T."/>
            <person name="Hayashi T."/>
            <person name="Toyoda A."/>
            <person name="Oliveira C."/>
            <person name="Osipova E."/>
            <person name="Leigh N.D."/>
            <person name="Simon A."/>
            <person name="Yun M.H."/>
        </authorList>
    </citation>
    <scope>NUCLEOTIDE SEQUENCE</scope>
    <source>
        <strain evidence="1">20211129_DDA</strain>
        <tissue evidence="1">Liver</tissue>
    </source>
</reference>
<dbReference type="AlphaFoldDB" id="A0AAV7QLB1"/>